<accession>A0A9N9JTM7</accession>
<feature type="non-terminal residue" evidence="1">
    <location>
        <position position="1"/>
    </location>
</feature>
<evidence type="ECO:0000313" key="2">
    <source>
        <dbReference type="Proteomes" id="UP000789396"/>
    </source>
</evidence>
<organism evidence="1 2">
    <name type="scientific">Racocetra fulgida</name>
    <dbReference type="NCBI Taxonomy" id="60492"/>
    <lineage>
        <taxon>Eukaryota</taxon>
        <taxon>Fungi</taxon>
        <taxon>Fungi incertae sedis</taxon>
        <taxon>Mucoromycota</taxon>
        <taxon>Glomeromycotina</taxon>
        <taxon>Glomeromycetes</taxon>
        <taxon>Diversisporales</taxon>
        <taxon>Gigasporaceae</taxon>
        <taxon>Racocetra</taxon>
    </lineage>
</organism>
<keyword evidence="2" id="KW-1185">Reference proteome</keyword>
<comment type="caution">
    <text evidence="1">The sequence shown here is derived from an EMBL/GenBank/DDBJ whole genome shotgun (WGS) entry which is preliminary data.</text>
</comment>
<sequence length="40" mass="4552">IECSNPNVSPTGNIRISYKKHKNYLINLENIVGELPVLRD</sequence>
<protein>
    <submittedName>
        <fullName evidence="1">16169_t:CDS:1</fullName>
    </submittedName>
</protein>
<dbReference type="EMBL" id="CAJVPZ010063673">
    <property type="protein sequence ID" value="CAG8793521.1"/>
    <property type="molecule type" value="Genomic_DNA"/>
</dbReference>
<dbReference type="AlphaFoldDB" id="A0A9N9JTM7"/>
<evidence type="ECO:0000313" key="1">
    <source>
        <dbReference type="EMBL" id="CAG8793521.1"/>
    </source>
</evidence>
<proteinExistence type="predicted"/>
<dbReference type="Proteomes" id="UP000789396">
    <property type="component" value="Unassembled WGS sequence"/>
</dbReference>
<gene>
    <name evidence="1" type="ORF">RFULGI_LOCUS16984</name>
</gene>
<feature type="non-terminal residue" evidence="1">
    <location>
        <position position="40"/>
    </location>
</feature>
<reference evidence="1" key="1">
    <citation type="submission" date="2021-06" db="EMBL/GenBank/DDBJ databases">
        <authorList>
            <person name="Kallberg Y."/>
            <person name="Tangrot J."/>
            <person name="Rosling A."/>
        </authorList>
    </citation>
    <scope>NUCLEOTIDE SEQUENCE</scope>
    <source>
        <strain evidence="1">IN212</strain>
    </source>
</reference>
<name>A0A9N9JTM7_9GLOM</name>